<dbReference type="AlphaFoldDB" id="A0A1Y4T3J2"/>
<comment type="caution">
    <text evidence="3">The sequence shown here is derived from an EMBL/GenBank/DDBJ whole genome shotgun (WGS) entry which is preliminary data.</text>
</comment>
<dbReference type="EMBL" id="NFLJ01000007">
    <property type="protein sequence ID" value="OUQ35553.1"/>
    <property type="molecule type" value="Genomic_DNA"/>
</dbReference>
<dbReference type="Gene3D" id="3.40.50.450">
    <property type="match status" value="1"/>
</dbReference>
<dbReference type="NCBIfam" id="TIGR00732">
    <property type="entry name" value="dprA"/>
    <property type="match status" value="1"/>
</dbReference>
<dbReference type="RefSeq" id="WP_087357370.1">
    <property type="nucleotide sequence ID" value="NZ_NFLJ01000007.1"/>
</dbReference>
<sequence length="254" mass="29019">MEELVLYFSLKYDGDFQKIYNALMNKERVNERLKVELIKQMKCQYITIFSDEYPELLKQINCPPFVLYYYGDLSLLKTKTIGVVGMRQMSDYGKRATHLFVKDLVQNGYTIVSGMARGIDTVAHQNAIAYGGKTIAVLGTGIEYCYPKENGLLYEELKKHQLVLSEYPFYTAPQKRLFPFRNRIIAGLSYSLLISEAKQKSGTMITAGYALEQGKEIYCIPGRFDDYEGCNELIKQGARLVSSAQDIMEDEDYG</sequence>
<dbReference type="SUPFAM" id="SSF102405">
    <property type="entry name" value="MCP/YpsA-like"/>
    <property type="match status" value="1"/>
</dbReference>
<name>A0A1Y4T3J2_9FIRM</name>
<dbReference type="InterPro" id="IPR003488">
    <property type="entry name" value="DprA"/>
</dbReference>
<evidence type="ECO:0000256" key="1">
    <source>
        <dbReference type="ARBA" id="ARBA00006525"/>
    </source>
</evidence>
<evidence type="ECO:0000313" key="3">
    <source>
        <dbReference type="EMBL" id="OUQ35553.1"/>
    </source>
</evidence>
<dbReference type="PANTHER" id="PTHR43022">
    <property type="entry name" value="PROTEIN SMF"/>
    <property type="match status" value="1"/>
</dbReference>
<comment type="similarity">
    <text evidence="1">Belongs to the DprA/Smf family.</text>
</comment>
<dbReference type="OrthoDB" id="9785707at2"/>
<accession>A0A1Y4T3J2</accession>
<protein>
    <submittedName>
        <fullName evidence="3">DNA protecting protein DprA</fullName>
    </submittedName>
</protein>
<feature type="domain" description="Smf/DprA SLOG" evidence="2">
    <location>
        <begin position="45"/>
        <end position="250"/>
    </location>
</feature>
<gene>
    <name evidence="3" type="ORF">B5E75_03340</name>
</gene>
<evidence type="ECO:0000259" key="2">
    <source>
        <dbReference type="Pfam" id="PF02481"/>
    </source>
</evidence>
<dbReference type="Pfam" id="PF02481">
    <property type="entry name" value="DNA_processg_A"/>
    <property type="match status" value="1"/>
</dbReference>
<dbReference type="Proteomes" id="UP000195305">
    <property type="component" value="Unassembled WGS sequence"/>
</dbReference>
<dbReference type="InterPro" id="IPR057666">
    <property type="entry name" value="DrpA_SLOG"/>
</dbReference>
<proteinExistence type="inferred from homology"/>
<keyword evidence="4" id="KW-1185">Reference proteome</keyword>
<organism evidence="3 4">
    <name type="scientific">Massilimicrobiota timonensis</name>
    <dbReference type="NCBI Taxonomy" id="1776392"/>
    <lineage>
        <taxon>Bacteria</taxon>
        <taxon>Bacillati</taxon>
        <taxon>Bacillota</taxon>
        <taxon>Erysipelotrichia</taxon>
        <taxon>Erysipelotrichales</taxon>
        <taxon>Erysipelotrichaceae</taxon>
        <taxon>Massilimicrobiota</taxon>
    </lineage>
</organism>
<reference evidence="3 4" key="1">
    <citation type="journal article" date="2018" name="BMC Genomics">
        <title>Whole genome sequencing and function prediction of 133 gut anaerobes isolated from chicken caecum in pure cultures.</title>
        <authorList>
            <person name="Medvecky M."/>
            <person name="Cejkova D."/>
            <person name="Polansky O."/>
            <person name="Karasova D."/>
            <person name="Kubasova T."/>
            <person name="Cizek A."/>
            <person name="Rychlik I."/>
        </authorList>
    </citation>
    <scope>NUCLEOTIDE SEQUENCE [LARGE SCALE GENOMIC DNA]</scope>
    <source>
        <strain evidence="3 4">An13</strain>
    </source>
</reference>
<evidence type="ECO:0000313" key="4">
    <source>
        <dbReference type="Proteomes" id="UP000195305"/>
    </source>
</evidence>
<dbReference type="GO" id="GO:0009294">
    <property type="term" value="P:DNA-mediated transformation"/>
    <property type="evidence" value="ECO:0007669"/>
    <property type="project" value="InterPro"/>
</dbReference>
<dbReference type="PANTHER" id="PTHR43022:SF1">
    <property type="entry name" value="PROTEIN SMF"/>
    <property type="match status" value="1"/>
</dbReference>